<evidence type="ECO:0000313" key="1">
    <source>
        <dbReference type="EMBL" id="MBD2534795.1"/>
    </source>
</evidence>
<organism evidence="1 2">
    <name type="scientific">Nostoc flagelliforme FACHB-838</name>
    <dbReference type="NCBI Taxonomy" id="2692904"/>
    <lineage>
        <taxon>Bacteria</taxon>
        <taxon>Bacillati</taxon>
        <taxon>Cyanobacteriota</taxon>
        <taxon>Cyanophyceae</taxon>
        <taxon>Nostocales</taxon>
        <taxon>Nostocaceae</taxon>
        <taxon>Nostoc</taxon>
    </lineage>
</organism>
<proteinExistence type="predicted"/>
<dbReference type="EMBL" id="JACJSI010000196">
    <property type="protein sequence ID" value="MBD2534795.1"/>
    <property type="molecule type" value="Genomic_DNA"/>
</dbReference>
<sequence>MIEASAPNKYQQIVTFADGERLLISNADLTDAIVSESSERTYGYAYAKLWPPEFEYIASACGCCTR</sequence>
<dbReference type="Proteomes" id="UP000623440">
    <property type="component" value="Unassembled WGS sequence"/>
</dbReference>
<name>A0ABR8E2L0_9NOSO</name>
<comment type="caution">
    <text evidence="1">The sequence shown here is derived from an EMBL/GenBank/DDBJ whole genome shotgun (WGS) entry which is preliminary data.</text>
</comment>
<reference evidence="1 2" key="1">
    <citation type="journal article" date="2020" name="ISME J.">
        <title>Comparative genomics reveals insights into cyanobacterial evolution and habitat adaptation.</title>
        <authorList>
            <person name="Chen M.Y."/>
            <person name="Teng W.K."/>
            <person name="Zhao L."/>
            <person name="Hu C.X."/>
            <person name="Zhou Y.K."/>
            <person name="Han B.P."/>
            <person name="Song L.R."/>
            <person name="Shu W.S."/>
        </authorList>
    </citation>
    <scope>NUCLEOTIDE SEQUENCE [LARGE SCALE GENOMIC DNA]</scope>
    <source>
        <strain evidence="1 2">FACHB-838</strain>
    </source>
</reference>
<accession>A0ABR8E2L0</accession>
<evidence type="ECO:0000313" key="2">
    <source>
        <dbReference type="Proteomes" id="UP000623440"/>
    </source>
</evidence>
<keyword evidence="2" id="KW-1185">Reference proteome</keyword>
<protein>
    <submittedName>
        <fullName evidence="1">Uncharacterized protein</fullName>
    </submittedName>
</protein>
<gene>
    <name evidence="1" type="ORF">H6G97_37185</name>
</gene>
<dbReference type="RefSeq" id="WP_190945635.1">
    <property type="nucleotide sequence ID" value="NZ_JACJSI010000196.1"/>
</dbReference>